<keyword evidence="1" id="KW-0808">Transferase</keyword>
<sequence length="276" mass="32226">MDVGKLYHSANKVSFAIVFDFIKNVKHLLKDEIGDRKCKLLDIGTGDGRVLSEIIIKESDLKFEKALGVDINDQMLNFAKKTYVNDLMKFEKLNIEDKKEVTEFLKHHNNFDIVTSYYCLQWILDIEQALKNISEFLKPNGIFHFVFLKSFLSESAFIEMANSSKYHEYKNDILKWPCFTHSKNDNIDKYFENILRNTGFTVKLFESKTIIGNFETKEGLKNFFAMMPFLKAMPDGVKEEFLKDYVEKSKMISREHGLSDFEIEASFLNCFVVKCE</sequence>
<dbReference type="AlphaFoldDB" id="A0A1B3PDA7"/>
<reference evidence="1" key="1">
    <citation type="submission" date="2016-01" db="EMBL/GenBank/DDBJ databases">
        <title>Diversity of S-adenosylmethionine dependent methyltransferases of the cryptobiotic chironomid in relation to desiccation stress resistance.</title>
        <authorList>
            <person name="Deviatiiarov R."/>
            <person name="Gusev O."/>
            <person name="Aupov R."/>
            <person name="Cornette R."/>
            <person name="Kikawada T."/>
        </authorList>
    </citation>
    <scope>NUCLEOTIDE SEQUENCE</scope>
</reference>
<dbReference type="Gene3D" id="3.40.50.150">
    <property type="entry name" value="Vaccinia Virus protein VP39"/>
    <property type="match status" value="1"/>
</dbReference>
<dbReference type="PANTHER" id="PTHR43861">
    <property type="entry name" value="TRANS-ACONITATE 2-METHYLTRANSFERASE-RELATED"/>
    <property type="match status" value="1"/>
</dbReference>
<keyword evidence="1" id="KW-0489">Methyltransferase</keyword>
<dbReference type="GO" id="GO:0032259">
    <property type="term" value="P:methylation"/>
    <property type="evidence" value="ECO:0007669"/>
    <property type="project" value="UniProtKB-KW"/>
</dbReference>
<gene>
    <name evidence="1" type="primary">Jhamt3</name>
</gene>
<evidence type="ECO:0000313" key="1">
    <source>
        <dbReference type="EMBL" id="AOG17702.1"/>
    </source>
</evidence>
<protein>
    <submittedName>
        <fullName evidence="1">Putative juvenile hormone acid methyltransferase</fullName>
    </submittedName>
</protein>
<dbReference type="Pfam" id="PF13489">
    <property type="entry name" value="Methyltransf_23"/>
    <property type="match status" value="1"/>
</dbReference>
<proteinExistence type="evidence at transcript level"/>
<feature type="non-terminal residue" evidence="1">
    <location>
        <position position="276"/>
    </location>
</feature>
<organism evidence="1">
    <name type="scientific">Polypedilum vanderplanki</name>
    <name type="common">Sleeping chironomid midge</name>
    <dbReference type="NCBI Taxonomy" id="319348"/>
    <lineage>
        <taxon>Eukaryota</taxon>
        <taxon>Metazoa</taxon>
        <taxon>Ecdysozoa</taxon>
        <taxon>Arthropoda</taxon>
        <taxon>Hexapoda</taxon>
        <taxon>Insecta</taxon>
        <taxon>Pterygota</taxon>
        <taxon>Neoptera</taxon>
        <taxon>Endopterygota</taxon>
        <taxon>Diptera</taxon>
        <taxon>Nematocera</taxon>
        <taxon>Chironomoidea</taxon>
        <taxon>Chironomidae</taxon>
        <taxon>Chironominae</taxon>
        <taxon>Polypedilum</taxon>
        <taxon>Polypedilum</taxon>
    </lineage>
</organism>
<name>A0A1B3PDA7_POLVA</name>
<dbReference type="CDD" id="cd02440">
    <property type="entry name" value="AdoMet_MTases"/>
    <property type="match status" value="1"/>
</dbReference>
<dbReference type="InterPro" id="IPR029063">
    <property type="entry name" value="SAM-dependent_MTases_sf"/>
</dbReference>
<dbReference type="SUPFAM" id="SSF53335">
    <property type="entry name" value="S-adenosyl-L-methionine-dependent methyltransferases"/>
    <property type="match status" value="1"/>
</dbReference>
<dbReference type="PANTHER" id="PTHR43861:SF1">
    <property type="entry name" value="TRANS-ACONITATE 2-METHYLTRANSFERASE"/>
    <property type="match status" value="1"/>
</dbReference>
<dbReference type="GO" id="GO:0008168">
    <property type="term" value="F:methyltransferase activity"/>
    <property type="evidence" value="ECO:0007669"/>
    <property type="project" value="UniProtKB-KW"/>
</dbReference>
<dbReference type="EMBL" id="KU659903">
    <property type="protein sequence ID" value="AOG17702.1"/>
    <property type="molecule type" value="mRNA"/>
</dbReference>
<accession>A0A1B3PDA7</accession>